<sequence length="129" mass="13481">MPARAADRGNVSSQRLTLSDGSVVWVETVPGDVEEEVAFRRGTTPFSAVMPSVVTLCQDLGDALKAAAPHRTQVQFGVAFKAESTGLSALVAKAGVEANFLITLEWSRDGRPEPDLLSGPDAAPDSDAG</sequence>
<dbReference type="Proteomes" id="UP000501753">
    <property type="component" value="Chromosome"/>
</dbReference>
<evidence type="ECO:0000259" key="2">
    <source>
        <dbReference type="Pfam" id="PF19493"/>
    </source>
</evidence>
<dbReference type="EMBL" id="CP029078">
    <property type="protein sequence ID" value="QCN88524.1"/>
    <property type="molecule type" value="Genomic_DNA"/>
</dbReference>
<protein>
    <recommendedName>
        <fullName evidence="2">Trypsin-co-occurring domain-containing protein</fullName>
    </recommendedName>
</protein>
<evidence type="ECO:0000313" key="4">
    <source>
        <dbReference type="Proteomes" id="UP000501753"/>
    </source>
</evidence>
<dbReference type="InterPro" id="IPR045794">
    <property type="entry name" value="Trypco1"/>
</dbReference>
<evidence type="ECO:0000256" key="1">
    <source>
        <dbReference type="SAM" id="MobiDB-lite"/>
    </source>
</evidence>
<reference evidence="3 4" key="1">
    <citation type="submission" date="2018-04" db="EMBL/GenBank/DDBJ databases">
        <title>Complete genome sequences of Streptomyces griseoviridis K61 and characterization of antagonistic properties of biological control agents.</title>
        <authorList>
            <person name="Mariita R.M."/>
            <person name="Sello J.K."/>
        </authorList>
    </citation>
    <scope>NUCLEOTIDE SEQUENCE [LARGE SCALE GENOMIC DNA]</scope>
    <source>
        <strain evidence="3 4">K61</strain>
    </source>
</reference>
<evidence type="ECO:0000313" key="3">
    <source>
        <dbReference type="EMBL" id="QCN88524.1"/>
    </source>
</evidence>
<gene>
    <name evidence="3" type="ORF">DDJ31_29070</name>
</gene>
<accession>A0ABX5U2H1</accession>
<organism evidence="3 4">
    <name type="scientific">Streptomyces griseoviridis</name>
    <dbReference type="NCBI Taxonomy" id="45398"/>
    <lineage>
        <taxon>Bacteria</taxon>
        <taxon>Bacillati</taxon>
        <taxon>Actinomycetota</taxon>
        <taxon>Actinomycetes</taxon>
        <taxon>Kitasatosporales</taxon>
        <taxon>Streptomycetaceae</taxon>
        <taxon>Streptomyces</taxon>
    </lineage>
</organism>
<dbReference type="Pfam" id="PF19493">
    <property type="entry name" value="Trypco1"/>
    <property type="match status" value="1"/>
</dbReference>
<proteinExistence type="predicted"/>
<name>A0ABX5U2H1_STRGD</name>
<keyword evidence="4" id="KW-1185">Reference proteome</keyword>
<feature type="region of interest" description="Disordered" evidence="1">
    <location>
        <begin position="109"/>
        <end position="129"/>
    </location>
</feature>
<dbReference type="NCBIfam" id="NF041216">
    <property type="entry name" value="CU044_2847_fam"/>
    <property type="match status" value="1"/>
</dbReference>
<feature type="domain" description="Trypsin-co-occurring" evidence="2">
    <location>
        <begin position="17"/>
        <end position="108"/>
    </location>
</feature>